<evidence type="ECO:0000313" key="4">
    <source>
        <dbReference type="Proteomes" id="UP000001554"/>
    </source>
</evidence>
<dbReference type="RefSeq" id="XP_035692001.1">
    <property type="nucleotide sequence ID" value="XM_035836108.1"/>
</dbReference>
<evidence type="ECO:0000313" key="6">
    <source>
        <dbReference type="RefSeq" id="XP_035692001.1"/>
    </source>
</evidence>
<reference evidence="5 6" key="3">
    <citation type="submission" date="2025-04" db="UniProtKB">
        <authorList>
            <consortium name="RefSeq"/>
        </authorList>
    </citation>
    <scope>IDENTIFICATION</scope>
    <source>
        <strain evidence="5 6">S238N-H82</strain>
        <tissue evidence="5 6">Testes</tissue>
    </source>
</reference>
<proteinExistence type="predicted"/>
<name>C3YXY8_BRAFL</name>
<evidence type="ECO:0000313" key="3">
    <source>
        <dbReference type="EMBL" id="EEN54947.1"/>
    </source>
</evidence>
<protein>
    <submittedName>
        <fullName evidence="5 6">Uncharacterized protein LOC118426611 isoform X1</fullName>
    </submittedName>
</protein>
<feature type="signal peptide" evidence="2">
    <location>
        <begin position="1"/>
        <end position="20"/>
    </location>
</feature>
<dbReference type="RefSeq" id="XP_035692000.1">
    <property type="nucleotide sequence ID" value="XM_035836107.1"/>
</dbReference>
<feature type="region of interest" description="Disordered" evidence="1">
    <location>
        <begin position="95"/>
        <end position="119"/>
    </location>
</feature>
<keyword evidence="4" id="KW-1185">Reference proteome</keyword>
<dbReference type="EMBL" id="GG666563">
    <property type="protein sequence ID" value="EEN54947.1"/>
    <property type="molecule type" value="Genomic_DNA"/>
</dbReference>
<evidence type="ECO:0000313" key="7">
    <source>
        <dbReference type="RefSeq" id="XP_035692002.1"/>
    </source>
</evidence>
<dbReference type="InParanoid" id="C3YXY8"/>
<dbReference type="RefSeq" id="XP_035692002.1">
    <property type="nucleotide sequence ID" value="XM_035836109.1"/>
</dbReference>
<feature type="chain" id="PRO_5044729258" evidence="2">
    <location>
        <begin position="21"/>
        <end position="143"/>
    </location>
</feature>
<dbReference type="OrthoDB" id="10135021at2759"/>
<keyword evidence="2" id="KW-0732">Signal</keyword>
<dbReference type="AlphaFoldDB" id="C3YXY8"/>
<dbReference type="Proteomes" id="UP000001554">
    <property type="component" value="Chromosome 11"/>
</dbReference>
<evidence type="ECO:0000256" key="2">
    <source>
        <dbReference type="SAM" id="SignalP"/>
    </source>
</evidence>
<gene>
    <name evidence="5 6 7" type="primary">LOC118426611</name>
    <name evidence="3" type="ORF">BRAFLDRAFT_79866</name>
</gene>
<dbReference type="KEGG" id="bfo:118426611"/>
<reference evidence="4" key="2">
    <citation type="journal article" date="2020" name="Nat. Ecol. Evol.">
        <title>Deeply conserved synteny resolves early events in vertebrate evolution.</title>
        <authorList>
            <person name="Simakov O."/>
            <person name="Marletaz F."/>
            <person name="Yue J.X."/>
            <person name="O'Connell B."/>
            <person name="Jenkins J."/>
            <person name="Brandt A."/>
            <person name="Calef R."/>
            <person name="Tung C.H."/>
            <person name="Huang T.K."/>
            <person name="Schmutz J."/>
            <person name="Satoh N."/>
            <person name="Yu J.K."/>
            <person name="Putnam N.H."/>
            <person name="Green R.E."/>
            <person name="Rokhsar D.S."/>
        </authorList>
    </citation>
    <scope>NUCLEOTIDE SEQUENCE [LARGE SCALE GENOMIC DNA]</scope>
    <source>
        <strain evidence="4">S238N-H82</strain>
    </source>
</reference>
<accession>C3YXY8</accession>
<dbReference type="PROSITE" id="PS51257">
    <property type="entry name" value="PROKAR_LIPOPROTEIN"/>
    <property type="match status" value="1"/>
</dbReference>
<evidence type="ECO:0000313" key="5">
    <source>
        <dbReference type="RefSeq" id="XP_035692000.1"/>
    </source>
</evidence>
<dbReference type="GeneID" id="118426611"/>
<organism>
    <name type="scientific">Branchiostoma floridae</name>
    <name type="common">Florida lancelet</name>
    <name type="synonym">Amphioxus</name>
    <dbReference type="NCBI Taxonomy" id="7739"/>
    <lineage>
        <taxon>Eukaryota</taxon>
        <taxon>Metazoa</taxon>
        <taxon>Chordata</taxon>
        <taxon>Cephalochordata</taxon>
        <taxon>Leptocardii</taxon>
        <taxon>Amphioxiformes</taxon>
        <taxon>Branchiostomatidae</taxon>
        <taxon>Branchiostoma</taxon>
    </lineage>
</organism>
<evidence type="ECO:0000256" key="1">
    <source>
        <dbReference type="SAM" id="MobiDB-lite"/>
    </source>
</evidence>
<reference evidence="3" key="1">
    <citation type="journal article" date="2008" name="Nature">
        <title>The amphioxus genome and the evolution of the chordate karyotype.</title>
        <authorList>
            <consortium name="US DOE Joint Genome Institute (JGI-PGF)"/>
            <person name="Putnam N.H."/>
            <person name="Butts T."/>
            <person name="Ferrier D.E.K."/>
            <person name="Furlong R.F."/>
            <person name="Hellsten U."/>
            <person name="Kawashima T."/>
            <person name="Robinson-Rechavi M."/>
            <person name="Shoguchi E."/>
            <person name="Terry A."/>
            <person name="Yu J.-K."/>
            <person name="Benito-Gutierrez E.L."/>
            <person name="Dubchak I."/>
            <person name="Garcia-Fernandez J."/>
            <person name="Gibson-Brown J.J."/>
            <person name="Grigoriev I.V."/>
            <person name="Horton A.C."/>
            <person name="de Jong P.J."/>
            <person name="Jurka J."/>
            <person name="Kapitonov V.V."/>
            <person name="Kohara Y."/>
            <person name="Kuroki Y."/>
            <person name="Lindquist E."/>
            <person name="Lucas S."/>
            <person name="Osoegawa K."/>
            <person name="Pennacchio L.A."/>
            <person name="Salamov A.A."/>
            <person name="Satou Y."/>
            <person name="Sauka-Spengler T."/>
            <person name="Schmutz J."/>
            <person name="Shin-I T."/>
            <person name="Toyoda A."/>
            <person name="Bronner-Fraser M."/>
            <person name="Fujiyama A."/>
            <person name="Holland L.Z."/>
            <person name="Holland P.W.H."/>
            <person name="Satoh N."/>
            <person name="Rokhsar D.S."/>
        </authorList>
    </citation>
    <scope>NUCLEOTIDE SEQUENCE [LARGE SCALE GENOMIC DNA]</scope>
    <source>
        <strain evidence="3">S238N-H82</strain>
        <tissue evidence="3">Testes</tissue>
    </source>
</reference>
<sequence>MRKVVLVGMLLGLLLGCVESQDDTGGEIVTMWEEEGYNCYPPWHHHCQTSGSAILRRRTDGRLVRRRPLPVWELDVPAEDRLPYPGDLQEWLSDGTWTLPRESGSDGPGNDRSAAMGQVRRQILDRLTGGKVRSLRPGKDEQH</sequence>